<dbReference type="GO" id="GO:0004694">
    <property type="term" value="F:eukaryotic translation initiation factor 2alpha kinase activity"/>
    <property type="evidence" value="ECO:0007669"/>
    <property type="project" value="TreeGrafter"/>
</dbReference>
<evidence type="ECO:0000256" key="6">
    <source>
        <dbReference type="SAM" id="MobiDB-lite"/>
    </source>
</evidence>
<dbReference type="InterPro" id="IPR000719">
    <property type="entry name" value="Prot_kinase_dom"/>
</dbReference>
<feature type="compositionally biased region" description="Polar residues" evidence="6">
    <location>
        <begin position="360"/>
        <end position="388"/>
    </location>
</feature>
<keyword evidence="9" id="KW-1185">Reference proteome</keyword>
<dbReference type="Gene3D" id="1.10.510.10">
    <property type="entry name" value="Transferase(Phosphotransferase) domain 1"/>
    <property type="match status" value="1"/>
</dbReference>
<dbReference type="AlphaFoldDB" id="A0A6A7B4S4"/>
<evidence type="ECO:0000256" key="2">
    <source>
        <dbReference type="ARBA" id="ARBA00022741"/>
    </source>
</evidence>
<dbReference type="SMART" id="SM00220">
    <property type="entry name" value="S_TKc"/>
    <property type="match status" value="1"/>
</dbReference>
<dbReference type="PROSITE" id="PS50011">
    <property type="entry name" value="PROTEIN_KINASE_DOM"/>
    <property type="match status" value="1"/>
</dbReference>
<proteinExistence type="inferred from homology"/>
<feature type="compositionally biased region" description="Polar residues" evidence="6">
    <location>
        <begin position="136"/>
        <end position="145"/>
    </location>
</feature>
<feature type="compositionally biased region" description="Polar residues" evidence="6">
    <location>
        <begin position="324"/>
        <end position="339"/>
    </location>
</feature>
<feature type="region of interest" description="Disordered" evidence="6">
    <location>
        <begin position="512"/>
        <end position="693"/>
    </location>
</feature>
<dbReference type="Gene3D" id="3.30.200.20">
    <property type="entry name" value="Phosphorylase Kinase, domain 1"/>
    <property type="match status" value="1"/>
</dbReference>
<feature type="compositionally biased region" description="Polar residues" evidence="6">
    <location>
        <begin position="271"/>
        <end position="299"/>
    </location>
</feature>
<feature type="compositionally biased region" description="Low complexity" evidence="6">
    <location>
        <begin position="162"/>
        <end position="171"/>
    </location>
</feature>
<feature type="compositionally biased region" description="Basic and acidic residues" evidence="6">
    <location>
        <begin position="175"/>
        <end position="196"/>
    </location>
</feature>
<feature type="region of interest" description="Disordered" evidence="6">
    <location>
        <begin position="717"/>
        <end position="741"/>
    </location>
</feature>
<keyword evidence="1" id="KW-0808">Transferase</keyword>
<name>A0A6A7B4S4_9PLEO</name>
<feature type="compositionally biased region" description="Polar residues" evidence="6">
    <location>
        <begin position="516"/>
        <end position="541"/>
    </location>
</feature>
<feature type="region of interest" description="Disordered" evidence="6">
    <location>
        <begin position="39"/>
        <end position="228"/>
    </location>
</feature>
<comment type="similarity">
    <text evidence="5">Belongs to the protein kinase superfamily. Ser/Thr protein kinase family. GCN2 subfamily.</text>
</comment>
<dbReference type="FunFam" id="1.10.510.10:FF:002262">
    <property type="entry name" value="Mitosis inhibitor protein kinase mik1"/>
    <property type="match status" value="1"/>
</dbReference>
<dbReference type="PROSITE" id="PS00108">
    <property type="entry name" value="PROTEIN_KINASE_ST"/>
    <property type="match status" value="1"/>
</dbReference>
<dbReference type="GO" id="GO:0005524">
    <property type="term" value="F:ATP binding"/>
    <property type="evidence" value="ECO:0007669"/>
    <property type="project" value="UniProtKB-KW"/>
</dbReference>
<dbReference type="EMBL" id="MU006307">
    <property type="protein sequence ID" value="KAF2850292.1"/>
    <property type="molecule type" value="Genomic_DNA"/>
</dbReference>
<gene>
    <name evidence="8" type="ORF">T440DRAFT_397391</name>
</gene>
<dbReference type="SUPFAM" id="SSF56112">
    <property type="entry name" value="Protein kinase-like (PK-like)"/>
    <property type="match status" value="1"/>
</dbReference>
<dbReference type="InterPro" id="IPR008271">
    <property type="entry name" value="Ser/Thr_kinase_AS"/>
</dbReference>
<feature type="compositionally biased region" description="Low complexity" evidence="6">
    <location>
        <begin position="106"/>
        <end position="117"/>
    </location>
</feature>
<feature type="compositionally biased region" description="Polar residues" evidence="6">
    <location>
        <begin position="571"/>
        <end position="587"/>
    </location>
</feature>
<feature type="compositionally biased region" description="Polar residues" evidence="6">
    <location>
        <begin position="717"/>
        <end position="728"/>
    </location>
</feature>
<evidence type="ECO:0000256" key="1">
    <source>
        <dbReference type="ARBA" id="ARBA00022679"/>
    </source>
</evidence>
<protein>
    <recommendedName>
        <fullName evidence="7">Protein kinase domain-containing protein</fullName>
    </recommendedName>
</protein>
<dbReference type="Proteomes" id="UP000799423">
    <property type="component" value="Unassembled WGS sequence"/>
</dbReference>
<accession>A0A6A7B4S4</accession>
<dbReference type="GO" id="GO:0005737">
    <property type="term" value="C:cytoplasm"/>
    <property type="evidence" value="ECO:0007669"/>
    <property type="project" value="TreeGrafter"/>
</dbReference>
<feature type="compositionally biased region" description="Polar residues" evidence="6">
    <location>
        <begin position="74"/>
        <end position="84"/>
    </location>
</feature>
<dbReference type="InterPro" id="IPR050339">
    <property type="entry name" value="CC_SR_Kinase"/>
</dbReference>
<evidence type="ECO:0000256" key="4">
    <source>
        <dbReference type="ARBA" id="ARBA00022840"/>
    </source>
</evidence>
<feature type="compositionally biased region" description="Low complexity" evidence="6">
    <location>
        <begin position="39"/>
        <end position="51"/>
    </location>
</feature>
<dbReference type="PANTHER" id="PTHR11042">
    <property type="entry name" value="EUKARYOTIC TRANSLATION INITIATION FACTOR 2-ALPHA KINASE EIF2-ALPHA KINASE -RELATED"/>
    <property type="match status" value="1"/>
</dbReference>
<dbReference type="Pfam" id="PF00069">
    <property type="entry name" value="Pkinase"/>
    <property type="match status" value="1"/>
</dbReference>
<dbReference type="PANTHER" id="PTHR11042:SF187">
    <property type="entry name" value="EUKARYOTIC TRANSLATION INITIATION FACTOR 2-ALPHA KINASE 2"/>
    <property type="match status" value="1"/>
</dbReference>
<feature type="compositionally biased region" description="Pro residues" evidence="6">
    <location>
        <begin position="403"/>
        <end position="412"/>
    </location>
</feature>
<feature type="domain" description="Protein kinase" evidence="7">
    <location>
        <begin position="799"/>
        <end position="1127"/>
    </location>
</feature>
<sequence>MDYGYSPVRECGTLHFPSPTHPHSYRLDGNHFSHLQQLRRSLSRSPSKPSRFQLRNADSPRSPISPLALARAFSPQQRKPTSPTAIYPESPLGASTAPAKKKFSLRRSQQPFRSSPRTRNSNSKSPRRRVLGESTDIGNAGNSTPFLPRPAAGQENTPAPAPARRPSAESPDNMDMDKRLGVNDKPIKFEFARRPELSPAPPAKSSPLKRNDGFMNLGESSGTSPMAKRRSLHSVANLGTDFESIFDPTPSSRDAMDEPSRQYTDFNTGFSFSSPISNTNSPVRRNSSLRKSTLSQRANTPRAKPAYDGEFALPGAAASKTRNRMSLDSSIGANSGTPPAQTPFRKSTFDAGRMGPPQPRTSFGSSQPHPLSHAHTPSSAKSSVNSDTPMAPPRAPAWNGPSCGPPPTPAPANPLFSRSLPIGIGRPQASDSEQSSQDSFDTPFKVAPPPPVAFSTGLLSKKNRNVDEPVGAGIYVMPDTPSKRQSFPPAAADRTINLDTPLVKRSGSLFGEASRPQHQFGTPSTPFSANVTKFTTESFGSRPSIFGGVGDSQQRRGSFISIDGDDDALPDNQSPTANRMTDSQSSVDDMPPTPTKPSGGSSRRSKESSLRRKTFRSRPSISNDTFAVPLDNDDRPTSKCPSVTTGKSLHVESPSSEDEEQDSVTGNSPSVHCTRKRTRQTSQTGRPFPFSRRAIRTELHPSVSLYSANQTIAAGSLFGPSSPQTPQETFGAPDASKLSISGSRRESLPFNNSFGSSFGPATPTTPRDSSGFFSSVQGAIPIGLTKNDVDEALSSRFHEIKPLDGGEGEFSTVYRVSKPVKTSPGRSPAGSQVWVVKKSKKPYTGTGDRQRKMREVEILYALQGNEHVMGIKTHWEFDSHLYIQTEYCEGGNLRRYLDNVGFNSRLDDFRIWKILLELLMGLKFIHESGYIHLDLKPANILIDFEGGLKIADFGLASQWPAPKHIDGEGDRHYLAPEALSGRFDKPADIFALGMMLAEIAGNCVIPENGVYWQKLRSGEFQNVLPSLTWSAGSSTLTRDSHGDPITEDSRPSMDGFFMSDADEDSMASISVKPTLNPAEELARAPRFMIERDDPSSMDTVVHAMLNQEPDQRPTAEQILQCYGCQWVDLRRRSGATVYEGNFGPSDEVLATYTIKDQDQVHSDDMMDMS</sequence>
<evidence type="ECO:0000256" key="5">
    <source>
        <dbReference type="ARBA" id="ARBA00037982"/>
    </source>
</evidence>
<feature type="compositionally biased region" description="Low complexity" evidence="6">
    <location>
        <begin position="428"/>
        <end position="445"/>
    </location>
</feature>
<evidence type="ECO:0000313" key="9">
    <source>
        <dbReference type="Proteomes" id="UP000799423"/>
    </source>
</evidence>
<dbReference type="InterPro" id="IPR011009">
    <property type="entry name" value="Kinase-like_dom_sf"/>
</dbReference>
<dbReference type="GO" id="GO:0005634">
    <property type="term" value="C:nucleus"/>
    <property type="evidence" value="ECO:0007669"/>
    <property type="project" value="TreeGrafter"/>
</dbReference>
<keyword evidence="3" id="KW-0418">Kinase</keyword>
<keyword evidence="4" id="KW-0067">ATP-binding</keyword>
<evidence type="ECO:0000259" key="7">
    <source>
        <dbReference type="PROSITE" id="PS50011"/>
    </source>
</evidence>
<keyword evidence="2" id="KW-0547">Nucleotide-binding</keyword>
<reference evidence="8" key="1">
    <citation type="submission" date="2020-01" db="EMBL/GenBank/DDBJ databases">
        <authorList>
            <consortium name="DOE Joint Genome Institute"/>
            <person name="Haridas S."/>
            <person name="Albert R."/>
            <person name="Binder M."/>
            <person name="Bloem J."/>
            <person name="Labutti K."/>
            <person name="Salamov A."/>
            <person name="Andreopoulos B."/>
            <person name="Baker S.E."/>
            <person name="Barry K."/>
            <person name="Bills G."/>
            <person name="Bluhm B.H."/>
            <person name="Cannon C."/>
            <person name="Castanera R."/>
            <person name="Culley D.E."/>
            <person name="Daum C."/>
            <person name="Ezra D."/>
            <person name="Gonzalez J.B."/>
            <person name="Henrissat B."/>
            <person name="Kuo A."/>
            <person name="Liang C."/>
            <person name="Lipzen A."/>
            <person name="Lutzoni F."/>
            <person name="Magnuson J."/>
            <person name="Mondo S."/>
            <person name="Nolan M."/>
            <person name="Ohm R."/>
            <person name="Pangilinan J."/>
            <person name="Park H.-J."/>
            <person name="Ramirez L."/>
            <person name="Alfaro M."/>
            <person name="Sun H."/>
            <person name="Tritt A."/>
            <person name="Yoshinaga Y."/>
            <person name="Zwiers L.-H."/>
            <person name="Turgeon B.G."/>
            <person name="Goodwin S.B."/>
            <person name="Spatafora J.W."/>
            <person name="Crous P.W."/>
            <person name="Grigoriev I.V."/>
        </authorList>
    </citation>
    <scope>NUCLEOTIDE SEQUENCE</scope>
    <source>
        <strain evidence="8">IPT5</strain>
    </source>
</reference>
<organism evidence="8 9">
    <name type="scientific">Plenodomus tracheiphilus IPT5</name>
    <dbReference type="NCBI Taxonomy" id="1408161"/>
    <lineage>
        <taxon>Eukaryota</taxon>
        <taxon>Fungi</taxon>
        <taxon>Dikarya</taxon>
        <taxon>Ascomycota</taxon>
        <taxon>Pezizomycotina</taxon>
        <taxon>Dothideomycetes</taxon>
        <taxon>Pleosporomycetidae</taxon>
        <taxon>Pleosporales</taxon>
        <taxon>Pleosporineae</taxon>
        <taxon>Leptosphaeriaceae</taxon>
        <taxon>Plenodomus</taxon>
    </lineage>
</organism>
<feature type="region of interest" description="Disordered" evidence="6">
    <location>
        <begin position="271"/>
        <end position="499"/>
    </location>
</feature>
<evidence type="ECO:0000313" key="8">
    <source>
        <dbReference type="EMBL" id="KAF2850292.1"/>
    </source>
</evidence>
<evidence type="ECO:0000256" key="3">
    <source>
        <dbReference type="ARBA" id="ARBA00022777"/>
    </source>
</evidence>
<dbReference type="OrthoDB" id="5337378at2759"/>